<feature type="domain" description="Outer membrane protein beta-barrel" evidence="2">
    <location>
        <begin position="9"/>
        <end position="191"/>
    </location>
</feature>
<protein>
    <submittedName>
        <fullName evidence="3">Outer membrane protein</fullName>
    </submittedName>
</protein>
<dbReference type="RefSeq" id="WP_079644436.1">
    <property type="nucleotide sequence ID" value="NZ_FUZF01000015.1"/>
</dbReference>
<evidence type="ECO:0000313" key="4">
    <source>
        <dbReference type="Proteomes" id="UP000190150"/>
    </source>
</evidence>
<sequence>MRRTLLTIAVTAGLTSMLQAQEFGLNKGDILLEGQINIHSSKDKNADLKNSYFRFSPKVGYFLSDKFAVGVDLGFSKTNREELGTNNNIFKSKYNEFKVGAFGRYYFLNIGERFKAYSELNMAYHQGKTTMAVDYDDVKSNYFAANGGIGANFFLTKNVALGYSFGNIIGFSTSKIDEEGAKSKNQFYLNVNSFNNFFETGQFSLTFKL</sequence>
<dbReference type="Proteomes" id="UP000190150">
    <property type="component" value="Unassembled WGS sequence"/>
</dbReference>
<dbReference type="AlphaFoldDB" id="A0A1T5FBI7"/>
<reference evidence="4" key="1">
    <citation type="submission" date="2017-02" db="EMBL/GenBank/DDBJ databases">
        <authorList>
            <person name="Varghese N."/>
            <person name="Submissions S."/>
        </authorList>
    </citation>
    <scope>NUCLEOTIDE SEQUENCE [LARGE SCALE GENOMIC DNA]</scope>
    <source>
        <strain evidence="4">DSM 24091</strain>
    </source>
</reference>
<dbReference type="InterPro" id="IPR027385">
    <property type="entry name" value="Beta-barrel_OMP"/>
</dbReference>
<dbReference type="EMBL" id="FUZF01000015">
    <property type="protein sequence ID" value="SKB93520.1"/>
    <property type="molecule type" value="Genomic_DNA"/>
</dbReference>
<dbReference type="STRING" id="1513896.SAMN05660841_03140"/>
<gene>
    <name evidence="3" type="ORF">SAMN05660841_03140</name>
</gene>
<dbReference type="OrthoDB" id="945117at2"/>
<dbReference type="Pfam" id="PF13505">
    <property type="entry name" value="OMP_b-brl"/>
    <property type="match status" value="1"/>
</dbReference>
<keyword evidence="1" id="KW-0732">Signal</keyword>
<proteinExistence type="predicted"/>
<evidence type="ECO:0000259" key="2">
    <source>
        <dbReference type="Pfam" id="PF13505"/>
    </source>
</evidence>
<dbReference type="SUPFAM" id="SSF56925">
    <property type="entry name" value="OMPA-like"/>
    <property type="match status" value="1"/>
</dbReference>
<accession>A0A1T5FBI7</accession>
<organism evidence="3 4">
    <name type="scientific">Sphingobacterium nematocida</name>
    <dbReference type="NCBI Taxonomy" id="1513896"/>
    <lineage>
        <taxon>Bacteria</taxon>
        <taxon>Pseudomonadati</taxon>
        <taxon>Bacteroidota</taxon>
        <taxon>Sphingobacteriia</taxon>
        <taxon>Sphingobacteriales</taxon>
        <taxon>Sphingobacteriaceae</taxon>
        <taxon>Sphingobacterium</taxon>
    </lineage>
</organism>
<dbReference type="Gene3D" id="2.40.160.20">
    <property type="match status" value="1"/>
</dbReference>
<evidence type="ECO:0000256" key="1">
    <source>
        <dbReference type="ARBA" id="ARBA00022729"/>
    </source>
</evidence>
<keyword evidence="4" id="KW-1185">Reference proteome</keyword>
<name>A0A1T5FBI7_9SPHI</name>
<dbReference type="InterPro" id="IPR011250">
    <property type="entry name" value="OMP/PagP_B-barrel"/>
</dbReference>
<evidence type="ECO:0000313" key="3">
    <source>
        <dbReference type="EMBL" id="SKB93520.1"/>
    </source>
</evidence>